<keyword evidence="2" id="KW-1185">Reference proteome</keyword>
<gene>
    <name evidence="1" type="ORF">SAMN05216421_2890</name>
</gene>
<dbReference type="AlphaFoldDB" id="A0A1H1XKB2"/>
<evidence type="ECO:0000313" key="1">
    <source>
        <dbReference type="EMBL" id="SDT09687.1"/>
    </source>
</evidence>
<organism evidence="1 2">
    <name type="scientific">Halopseudomonas xinjiangensis</name>
    <dbReference type="NCBI Taxonomy" id="487184"/>
    <lineage>
        <taxon>Bacteria</taxon>
        <taxon>Pseudomonadati</taxon>
        <taxon>Pseudomonadota</taxon>
        <taxon>Gammaproteobacteria</taxon>
        <taxon>Pseudomonadales</taxon>
        <taxon>Pseudomonadaceae</taxon>
        <taxon>Halopseudomonas</taxon>
    </lineage>
</organism>
<dbReference type="InterPro" id="IPR046196">
    <property type="entry name" value="DUF6228"/>
</dbReference>
<evidence type="ECO:0000313" key="2">
    <source>
        <dbReference type="Proteomes" id="UP000243207"/>
    </source>
</evidence>
<protein>
    <submittedName>
        <fullName evidence="1">Uncharacterized protein</fullName>
    </submittedName>
</protein>
<proteinExistence type="predicted"/>
<dbReference type="Proteomes" id="UP000243207">
    <property type="component" value="Chromosome I"/>
</dbReference>
<dbReference type="Pfam" id="PF19739">
    <property type="entry name" value="DUF6228"/>
    <property type="match status" value="1"/>
</dbReference>
<reference evidence="2" key="1">
    <citation type="submission" date="2016-10" db="EMBL/GenBank/DDBJ databases">
        <authorList>
            <person name="Varghese N."/>
            <person name="Submissions S."/>
        </authorList>
    </citation>
    <scope>NUCLEOTIDE SEQUENCE [LARGE SCALE GENOMIC DNA]</scope>
    <source>
        <strain evidence="2">NRRL B-51270</strain>
    </source>
</reference>
<dbReference type="EMBL" id="LT629736">
    <property type="protein sequence ID" value="SDT09687.1"/>
    <property type="molecule type" value="Genomic_DNA"/>
</dbReference>
<name>A0A1H1XKB2_9GAMM</name>
<accession>A0A1H1XKB2</accession>
<sequence>MSEFQIESSDTEATLLFSGIRGDYFTVALSSGPVNARRDVWAYTDAHGLADLFEWMALQSKPWSGTEGWESLEGEFNIYASCCALGAVTFDIEMSHLGIVEEWRVTSRIKSEFGQLPSLATKARSFFGPSPS</sequence>